<evidence type="ECO:0000256" key="1">
    <source>
        <dbReference type="SAM" id="MobiDB-lite"/>
    </source>
</evidence>
<reference evidence="2 3" key="1">
    <citation type="submission" date="2018-05" db="EMBL/GenBank/DDBJ databases">
        <title>A metagenomic window into the 2 km-deep terrestrial subsurface aquifer revealed taxonomically and functionally diverse microbial community comprising novel uncultured bacterial lineages.</title>
        <authorList>
            <person name="Kadnikov V.V."/>
            <person name="Mardanov A.V."/>
            <person name="Beletsky A.V."/>
            <person name="Banks D."/>
            <person name="Pimenov N.V."/>
            <person name="Frank Y.A."/>
            <person name="Karnachuk O.V."/>
            <person name="Ravin N.V."/>
        </authorList>
    </citation>
    <scope>NUCLEOTIDE SEQUENCE [LARGE SCALE GENOMIC DNA]</scope>
    <source>
        <strain evidence="2">BY</strain>
    </source>
</reference>
<organism evidence="2 3">
    <name type="scientific">Sumerlaea chitinivorans</name>
    <dbReference type="NCBI Taxonomy" id="2250252"/>
    <lineage>
        <taxon>Bacteria</taxon>
        <taxon>Candidatus Sumerlaeota</taxon>
        <taxon>Candidatus Sumerlaeia</taxon>
        <taxon>Candidatus Sumerlaeales</taxon>
        <taxon>Candidatus Sumerlaeaceae</taxon>
        <taxon>Candidatus Sumerlaea</taxon>
    </lineage>
</organism>
<dbReference type="EMBL" id="CP030759">
    <property type="protein sequence ID" value="AXA37085.1"/>
    <property type="molecule type" value="Genomic_DNA"/>
</dbReference>
<proteinExistence type="predicted"/>
<evidence type="ECO:0000313" key="2">
    <source>
        <dbReference type="EMBL" id="AXA37085.1"/>
    </source>
</evidence>
<feature type="compositionally biased region" description="Pro residues" evidence="1">
    <location>
        <begin position="10"/>
        <end position="20"/>
    </location>
</feature>
<protein>
    <submittedName>
        <fullName evidence="2">Uncharacterized protein</fullName>
    </submittedName>
</protein>
<sequence>MLPLYAVEPNPTPTPTPAPTPSSDCYPIALAGPPITVTGVHDITTQPVRCCDPKENMTPQDWADYFGLSPTIKDKDVLRLRKTVEIGKETTDIVCSEWLFDDEVQWEWGFGTPLITLTIPGDYVLRLYASTPPRQEPDPWHAGAWYWANADETTIVDVHIPVREIVEGTEIEQLKDAHMPDSDAFTTKVERLGTFLGERVLVYSQYARVRHIKTIFTPLVSQSGSSCQRQNTTIQLSKISAQIGTHTDGGITGGTVCGEVTIKKLVKLGGSISFTLPHDEYTNIEAFISTVSYTLPECRFCLLQGFQKERGYDGAVYEAQGRVYFRFNSEEYLWTDEQFLFNPQGGPGATATEWTLIAASPIREKTDEFIPRFTCAGRPDLLPSQQQVVQDMPIGNTPLPEVPLQPITVYDSVMQSWINAEHY</sequence>
<evidence type="ECO:0000313" key="3">
    <source>
        <dbReference type="Proteomes" id="UP000262583"/>
    </source>
</evidence>
<dbReference type="KEGG" id="schv:BRCON_2308"/>
<name>A0A2Z4Y9L6_SUMC1</name>
<feature type="region of interest" description="Disordered" evidence="1">
    <location>
        <begin position="1"/>
        <end position="23"/>
    </location>
</feature>
<dbReference type="Proteomes" id="UP000262583">
    <property type="component" value="Chromosome"/>
</dbReference>
<dbReference type="AlphaFoldDB" id="A0A2Z4Y9L6"/>
<gene>
    <name evidence="2" type="ORF">BRCON_2308</name>
</gene>
<accession>A0A2Z4Y9L6</accession>